<evidence type="ECO:0000313" key="3">
    <source>
        <dbReference type="Proteomes" id="UP000320055"/>
    </source>
</evidence>
<name>A0A563W440_9CYAN</name>
<dbReference type="GO" id="GO:0016818">
    <property type="term" value="F:hydrolase activity, acting on acid anhydrides, in phosphorus-containing anhydrides"/>
    <property type="evidence" value="ECO:0007669"/>
    <property type="project" value="InterPro"/>
</dbReference>
<dbReference type="Pfam" id="PF13307">
    <property type="entry name" value="Helicase_C_2"/>
    <property type="match status" value="1"/>
</dbReference>
<dbReference type="GO" id="GO:0003676">
    <property type="term" value="F:nucleic acid binding"/>
    <property type="evidence" value="ECO:0007669"/>
    <property type="project" value="InterPro"/>
</dbReference>
<organism evidence="2 3">
    <name type="scientific">Hyella patelloides LEGE 07179</name>
    <dbReference type="NCBI Taxonomy" id="945734"/>
    <lineage>
        <taxon>Bacteria</taxon>
        <taxon>Bacillati</taxon>
        <taxon>Cyanobacteriota</taxon>
        <taxon>Cyanophyceae</taxon>
        <taxon>Pleurocapsales</taxon>
        <taxon>Hyellaceae</taxon>
        <taxon>Hyella</taxon>
    </lineage>
</organism>
<sequence>MTSKNAIEVEVHTSLRDFIRQQGNRGWPHHLTMARLVARALRLGNPALMQTESSIHRYCLSYLMPALMGDWSVIIVTPQEVQQQLIKQEIPLLQNWLGIDKSVRIGSQWQPEDRILLTTPETWLSDRLYQKNSFPDNIPTIIDRADDLEEWTRQQLTNRVEISDWHELLHHNQELAELIRNVRVKLTKSIFEHPPNRYECYRLEKTEIRLIIELCNDISIEGNLTAKFEQLWQSLATTNLKSRHKNLFWVVRDRVKGLFTIFLAPGEVATPLKSIWSQQPVVLIGSFLDREPKAPTYREKLGLPEILAVKFSPNQQNDFIRLFVPDRFPLANTPEYSRALMAKIYTLVGFTNNNRKSAVILVEDVPLRGQVASALAAKYGTKVRVDNTELAKDGILVCGWQFWKQHQDRIVTPQLLIMTTLPLPSLEHPLVASRVAHYKYKRQDWFRLYLLPTALKTIQQALIPLRESQGTVALLDSRVNFRSYGKTILSVLEPCARFNYIDPTWFLN</sequence>
<gene>
    <name evidence="2" type="ORF">H1P_80024</name>
</gene>
<dbReference type="RefSeq" id="WP_246141428.1">
    <property type="nucleotide sequence ID" value="NZ_LR213772.1"/>
</dbReference>
<keyword evidence="3" id="KW-1185">Reference proteome</keyword>
<reference evidence="2 3" key="1">
    <citation type="submission" date="2019-01" db="EMBL/GenBank/DDBJ databases">
        <authorList>
            <person name="Brito A."/>
        </authorList>
    </citation>
    <scope>NUCLEOTIDE SEQUENCE [LARGE SCALE GENOMIC DNA]</scope>
    <source>
        <strain evidence="2">1</strain>
    </source>
</reference>
<dbReference type="Proteomes" id="UP000320055">
    <property type="component" value="Unassembled WGS sequence"/>
</dbReference>
<dbReference type="InterPro" id="IPR006555">
    <property type="entry name" value="ATP-dep_Helicase_C"/>
</dbReference>
<feature type="domain" description="ATP-dependent helicase C-terminal" evidence="1">
    <location>
        <begin position="415"/>
        <end position="494"/>
    </location>
</feature>
<dbReference type="GO" id="GO:0004386">
    <property type="term" value="F:helicase activity"/>
    <property type="evidence" value="ECO:0007669"/>
    <property type="project" value="InterPro"/>
</dbReference>
<proteinExistence type="predicted"/>
<accession>A0A563W440</accession>
<dbReference type="GO" id="GO:0006139">
    <property type="term" value="P:nucleobase-containing compound metabolic process"/>
    <property type="evidence" value="ECO:0007669"/>
    <property type="project" value="InterPro"/>
</dbReference>
<evidence type="ECO:0000313" key="2">
    <source>
        <dbReference type="EMBL" id="VEP18469.1"/>
    </source>
</evidence>
<dbReference type="AlphaFoldDB" id="A0A563W440"/>
<protein>
    <recommendedName>
        <fullName evidence="1">ATP-dependent helicase C-terminal domain-containing protein</fullName>
    </recommendedName>
</protein>
<evidence type="ECO:0000259" key="1">
    <source>
        <dbReference type="Pfam" id="PF13307"/>
    </source>
</evidence>
<dbReference type="EMBL" id="CAACVJ010000687">
    <property type="protein sequence ID" value="VEP18469.1"/>
    <property type="molecule type" value="Genomic_DNA"/>
</dbReference>
<dbReference type="GO" id="GO:0005524">
    <property type="term" value="F:ATP binding"/>
    <property type="evidence" value="ECO:0007669"/>
    <property type="project" value="InterPro"/>
</dbReference>